<dbReference type="SMART" id="SM00880">
    <property type="entry name" value="CHAD"/>
    <property type="match status" value="1"/>
</dbReference>
<proteinExistence type="predicted"/>
<protein>
    <submittedName>
        <fullName evidence="3">CHAD domain-containing protein</fullName>
    </submittedName>
</protein>
<dbReference type="InterPro" id="IPR038186">
    <property type="entry name" value="CHAD_dom_sf"/>
</dbReference>
<dbReference type="Gene3D" id="1.40.20.10">
    <property type="entry name" value="CHAD domain"/>
    <property type="match status" value="1"/>
</dbReference>
<dbReference type="InterPro" id="IPR007899">
    <property type="entry name" value="CHAD_dom"/>
</dbReference>
<dbReference type="Pfam" id="PF05235">
    <property type="entry name" value="CHAD"/>
    <property type="match status" value="1"/>
</dbReference>
<accession>A0ABU1VLP5</accession>
<comment type="caution">
    <text evidence="3">The sequence shown here is derived from an EMBL/GenBank/DDBJ whole genome shotgun (WGS) entry which is preliminary data.</text>
</comment>
<dbReference type="RefSeq" id="WP_310052295.1">
    <property type="nucleotide sequence ID" value="NZ_JAVDVW010000001.1"/>
</dbReference>
<dbReference type="EMBL" id="JAVDVW010000001">
    <property type="protein sequence ID" value="MDR7098414.1"/>
    <property type="molecule type" value="Genomic_DNA"/>
</dbReference>
<reference evidence="3 4" key="1">
    <citation type="submission" date="2023-07" db="EMBL/GenBank/DDBJ databases">
        <title>Sorghum-associated microbial communities from plants grown in Nebraska, USA.</title>
        <authorList>
            <person name="Schachtman D."/>
        </authorList>
    </citation>
    <scope>NUCLEOTIDE SEQUENCE [LARGE SCALE GENOMIC DNA]</scope>
    <source>
        <strain evidence="3 4">BE187</strain>
    </source>
</reference>
<keyword evidence="4" id="KW-1185">Reference proteome</keyword>
<name>A0ABU1VLP5_9GAMM</name>
<feature type="region of interest" description="Disordered" evidence="1">
    <location>
        <begin position="1"/>
        <end position="22"/>
    </location>
</feature>
<evidence type="ECO:0000259" key="2">
    <source>
        <dbReference type="PROSITE" id="PS51708"/>
    </source>
</evidence>
<dbReference type="PANTHER" id="PTHR39339">
    <property type="entry name" value="SLR1444 PROTEIN"/>
    <property type="match status" value="1"/>
</dbReference>
<feature type="domain" description="CHAD" evidence="2">
    <location>
        <begin position="22"/>
        <end position="286"/>
    </location>
</feature>
<dbReference type="PANTHER" id="PTHR39339:SF1">
    <property type="entry name" value="CHAD DOMAIN-CONTAINING PROTEIN"/>
    <property type="match status" value="1"/>
</dbReference>
<evidence type="ECO:0000256" key="1">
    <source>
        <dbReference type="SAM" id="MobiDB-lite"/>
    </source>
</evidence>
<evidence type="ECO:0000313" key="3">
    <source>
        <dbReference type="EMBL" id="MDR7098414.1"/>
    </source>
</evidence>
<evidence type="ECO:0000313" key="4">
    <source>
        <dbReference type="Proteomes" id="UP001267878"/>
    </source>
</evidence>
<dbReference type="Proteomes" id="UP001267878">
    <property type="component" value="Unassembled WGS sequence"/>
</dbReference>
<sequence length="294" mass="32033">MPGGTAMHVRSRGQEATPPMSAADLGSALRGYVSAELEAAAAGLDARAGHHLHAGVHRARKGMRRARAALALGDPVLGPGAILLERELRRVNRSLSELRDAQALVEVLGRLVGKARDEPTLRVLRRALRKGKADRAAMARRPELAADLARARALLATLCAALAGLPWDGISPAQLAEALARSSQRIDSARGKVRDDGSMEDWHRWRRRMRRLSQQHRACVGAGLEWAASLFDKSLAEQLGVMQDLRLLLEHCGNDSPFVPSDREALKRFAKTAWSRQRDRIASVTKTEIGAAEN</sequence>
<dbReference type="PROSITE" id="PS51708">
    <property type="entry name" value="CHAD"/>
    <property type="match status" value="1"/>
</dbReference>
<gene>
    <name evidence="3" type="ORF">J2X04_000761</name>
</gene>
<organism evidence="3 4">
    <name type="scientific">Agrilutibacter niabensis</name>
    <dbReference type="NCBI Taxonomy" id="380628"/>
    <lineage>
        <taxon>Bacteria</taxon>
        <taxon>Pseudomonadati</taxon>
        <taxon>Pseudomonadota</taxon>
        <taxon>Gammaproteobacteria</taxon>
        <taxon>Lysobacterales</taxon>
        <taxon>Lysobacteraceae</taxon>
        <taxon>Agrilutibacter</taxon>
    </lineage>
</organism>